<dbReference type="SUPFAM" id="SSF50952">
    <property type="entry name" value="Soluble quinoprotein glucose dehydrogenase"/>
    <property type="match status" value="1"/>
</dbReference>
<gene>
    <name evidence="3" type="ORF">V1633_31480</name>
</gene>
<feature type="compositionally biased region" description="Low complexity" evidence="1">
    <location>
        <begin position="556"/>
        <end position="566"/>
    </location>
</feature>
<feature type="compositionally biased region" description="Gly residues" evidence="1">
    <location>
        <begin position="409"/>
        <end position="420"/>
    </location>
</feature>
<feature type="compositionally biased region" description="Gly residues" evidence="1">
    <location>
        <begin position="438"/>
        <end position="459"/>
    </location>
</feature>
<organism evidence="3 4">
    <name type="scientific">Plantactinospora sonchi</name>
    <dbReference type="NCBI Taxonomy" id="1544735"/>
    <lineage>
        <taxon>Bacteria</taxon>
        <taxon>Bacillati</taxon>
        <taxon>Actinomycetota</taxon>
        <taxon>Actinomycetes</taxon>
        <taxon>Micromonosporales</taxon>
        <taxon>Micromonosporaceae</taxon>
        <taxon>Plantactinospora</taxon>
    </lineage>
</organism>
<evidence type="ECO:0000256" key="2">
    <source>
        <dbReference type="SAM" id="Phobius"/>
    </source>
</evidence>
<dbReference type="EMBL" id="JAZGQK010000033">
    <property type="protein sequence ID" value="MEE6263010.1"/>
    <property type="molecule type" value="Genomic_DNA"/>
</dbReference>
<sequence length="572" mass="57685">MRRVLSTVLVGSGVLGLSLGLVGVNLGVDATAASAEAGKKVCTITDERMSELSGLIATSDGYVVINDGSDDPSRERVFLLTDNCKLDDTVAYAGNGPLDPEDLAISPDGDTLWIADIGDNGSTRRATVALWSMPVDGSAAPVIHRLAFPDSKRHDAEALLIGDDDVPLIITKTTGKAEIYRPTGALKKNNTAGVPLEKAGEVALPKSTTANRFGPAGRLTVTGAARSLDGKRVTLRTYADAFEWDVRDGDLVKTLTSGTPRVTALEDPFGEAIAYTADGKSFLTVSDVAGLDEPTDVTILSYTPAKVVAAAADGAPGDSAKSDTSWTDSLTLDDITYFIGGLGVIGAILVALGIFGIVRARRRRPDDGLGVGGVDGDDNGPRAGRKARRGAGGDPSTGRQPGPDERDGAGWGQGSGGYGQGYRADRPADDFEPAGRGKPAGGGVYGGRPSGGGVYGGQPGPERGAPVGRPRAGGGGGGVYGGRPSGGGGRAGQPVPGGAPPAGRRGGGGGGVYGGGPPAGGGGVQGGGQPGRGPRGGGRRGPDEPWAGSGRGGQYGQPRQRPGGYPEEPDYR</sequence>
<feature type="transmembrane region" description="Helical" evidence="2">
    <location>
        <begin position="335"/>
        <end position="358"/>
    </location>
</feature>
<comment type="caution">
    <text evidence="3">The sequence shown here is derived from an EMBL/GenBank/DDBJ whole genome shotgun (WGS) entry which is preliminary data.</text>
</comment>
<dbReference type="RefSeq" id="WP_331217940.1">
    <property type="nucleotide sequence ID" value="NZ_JAZGQK010000033.1"/>
</dbReference>
<keyword evidence="2" id="KW-1133">Transmembrane helix</keyword>
<reference evidence="3 4" key="1">
    <citation type="submission" date="2024-01" db="EMBL/GenBank/DDBJ databases">
        <title>Genome insights into Plantactinospora sonchi sp. nov.</title>
        <authorList>
            <person name="Wang L."/>
        </authorList>
    </citation>
    <scope>NUCLEOTIDE SEQUENCE [LARGE SCALE GENOMIC DNA]</scope>
    <source>
        <strain evidence="3 4">NEAU-QY2</strain>
    </source>
</reference>
<dbReference type="Proteomes" id="UP001332243">
    <property type="component" value="Unassembled WGS sequence"/>
</dbReference>
<feature type="region of interest" description="Disordered" evidence="1">
    <location>
        <begin position="365"/>
        <end position="572"/>
    </location>
</feature>
<feature type="compositionally biased region" description="Basic and acidic residues" evidence="1">
    <location>
        <begin position="423"/>
        <end position="435"/>
    </location>
</feature>
<feature type="compositionally biased region" description="Gly residues" evidence="1">
    <location>
        <begin position="471"/>
        <end position="491"/>
    </location>
</feature>
<keyword evidence="2" id="KW-0812">Transmembrane</keyword>
<proteinExistence type="predicted"/>
<name>A0ABU7S2H5_9ACTN</name>
<feature type="compositionally biased region" description="Low complexity" evidence="1">
    <location>
        <begin position="460"/>
        <end position="470"/>
    </location>
</feature>
<dbReference type="InterPro" id="IPR011041">
    <property type="entry name" value="Quinoprot_gluc/sorb_DH_b-prop"/>
</dbReference>
<protein>
    <submittedName>
        <fullName evidence="3">Uncharacterized protein</fullName>
    </submittedName>
</protein>
<feature type="compositionally biased region" description="Gly residues" evidence="1">
    <location>
        <begin position="504"/>
        <end position="536"/>
    </location>
</feature>
<evidence type="ECO:0000313" key="4">
    <source>
        <dbReference type="Proteomes" id="UP001332243"/>
    </source>
</evidence>
<keyword evidence="4" id="KW-1185">Reference proteome</keyword>
<accession>A0ABU7S2H5</accession>
<evidence type="ECO:0000256" key="1">
    <source>
        <dbReference type="SAM" id="MobiDB-lite"/>
    </source>
</evidence>
<keyword evidence="2" id="KW-0472">Membrane</keyword>
<evidence type="ECO:0000313" key="3">
    <source>
        <dbReference type="EMBL" id="MEE6263010.1"/>
    </source>
</evidence>